<name>A0A0W8FKP7_9ZZZZ</name>
<dbReference type="AlphaFoldDB" id="A0A0W8FKP7"/>
<comment type="caution">
    <text evidence="1">The sequence shown here is derived from an EMBL/GenBank/DDBJ whole genome shotgun (WGS) entry which is preliminary data.</text>
</comment>
<gene>
    <name evidence="1" type="ORF">ASZ90_008758</name>
</gene>
<sequence length="37" mass="3951">MKKILGMFLVCILLACGVSVALAKERIVQLDVPGCFA</sequence>
<dbReference type="PROSITE" id="PS51257">
    <property type="entry name" value="PROKAR_LIPOPROTEIN"/>
    <property type="match status" value="1"/>
</dbReference>
<evidence type="ECO:0000313" key="1">
    <source>
        <dbReference type="EMBL" id="KUG21485.1"/>
    </source>
</evidence>
<organism evidence="1">
    <name type="scientific">hydrocarbon metagenome</name>
    <dbReference type="NCBI Taxonomy" id="938273"/>
    <lineage>
        <taxon>unclassified sequences</taxon>
        <taxon>metagenomes</taxon>
        <taxon>ecological metagenomes</taxon>
    </lineage>
</organism>
<proteinExistence type="predicted"/>
<accession>A0A0W8FKP7</accession>
<protein>
    <submittedName>
        <fullName evidence="1">Uncharacterized protein</fullName>
    </submittedName>
</protein>
<dbReference type="EMBL" id="LNQE01001059">
    <property type="protein sequence ID" value="KUG21485.1"/>
    <property type="molecule type" value="Genomic_DNA"/>
</dbReference>
<reference evidence="1" key="1">
    <citation type="journal article" date="2015" name="Proc. Natl. Acad. Sci. U.S.A.">
        <title>Networks of energetic and metabolic interactions define dynamics in microbial communities.</title>
        <authorList>
            <person name="Embree M."/>
            <person name="Liu J.K."/>
            <person name="Al-Bassam M.M."/>
            <person name="Zengler K."/>
        </authorList>
    </citation>
    <scope>NUCLEOTIDE SEQUENCE</scope>
</reference>